<dbReference type="InterPro" id="IPR019056">
    <property type="entry name" value="Phage_TAC_6"/>
</dbReference>
<keyword evidence="2" id="KW-1185">Reference proteome</keyword>
<proteinExistence type="predicted"/>
<dbReference type="RefSeq" id="WP_091767914.1">
    <property type="nucleotide sequence ID" value="NZ_FNHG01000004.1"/>
</dbReference>
<accession>A0A1G9Q495</accession>
<reference evidence="1 2" key="1">
    <citation type="submission" date="2016-10" db="EMBL/GenBank/DDBJ databases">
        <authorList>
            <person name="de Groot N.N."/>
        </authorList>
    </citation>
    <scope>NUCLEOTIDE SEQUENCE [LARGE SCALE GENOMIC DNA]</scope>
    <source>
        <strain evidence="1 2">DSM 16077</strain>
    </source>
</reference>
<gene>
    <name evidence="1" type="ORF">SAMN04488568_104134</name>
</gene>
<evidence type="ECO:0008006" key="3">
    <source>
        <dbReference type="Google" id="ProtNLM"/>
    </source>
</evidence>
<organism evidence="1 2">
    <name type="scientific">Maricaulis salignorans</name>
    <dbReference type="NCBI Taxonomy" id="144026"/>
    <lineage>
        <taxon>Bacteria</taxon>
        <taxon>Pseudomonadati</taxon>
        <taxon>Pseudomonadota</taxon>
        <taxon>Alphaproteobacteria</taxon>
        <taxon>Maricaulales</taxon>
        <taxon>Maricaulaceae</taxon>
        <taxon>Maricaulis</taxon>
    </lineage>
</organism>
<dbReference type="EMBL" id="FNHG01000004">
    <property type="protein sequence ID" value="SDM05165.1"/>
    <property type="molecule type" value="Genomic_DNA"/>
</dbReference>
<protein>
    <recommendedName>
        <fullName evidence="3">Phage tail assembly chaperone protein, TAC</fullName>
    </recommendedName>
</protein>
<dbReference type="STRING" id="144026.SAMN04488568_104134"/>
<sequence length="60" mass="6819">MSRPDWLAALRLAARMGIAPAEFWRLSLIEWRALVGGHDARPLSRRALQILMADYPDKTS</sequence>
<dbReference type="Pfam" id="PF09550">
    <property type="entry name" value="Phage_TAC_6"/>
    <property type="match status" value="1"/>
</dbReference>
<evidence type="ECO:0000313" key="1">
    <source>
        <dbReference type="EMBL" id="SDM05165.1"/>
    </source>
</evidence>
<dbReference type="OrthoDB" id="7582980at2"/>
<dbReference type="Proteomes" id="UP000199759">
    <property type="component" value="Unassembled WGS sequence"/>
</dbReference>
<evidence type="ECO:0000313" key="2">
    <source>
        <dbReference type="Proteomes" id="UP000199759"/>
    </source>
</evidence>
<dbReference type="AlphaFoldDB" id="A0A1G9Q495"/>
<name>A0A1G9Q495_9PROT</name>